<reference evidence="3 4" key="1">
    <citation type="submission" date="2017-01" db="EMBL/GenBank/DDBJ databases">
        <authorList>
            <person name="Mah S.A."/>
            <person name="Swanson W.J."/>
            <person name="Moy G.W."/>
            <person name="Vacquier V.D."/>
        </authorList>
    </citation>
    <scope>NUCLEOTIDE SEQUENCE [LARGE SCALE GENOMIC DNA]</scope>
    <source>
        <strain evidence="3 4">DSM 16927</strain>
    </source>
</reference>
<evidence type="ECO:0000313" key="2">
    <source>
        <dbReference type="EMBL" id="AZA99203.1"/>
    </source>
</evidence>
<evidence type="ECO:0000259" key="1">
    <source>
        <dbReference type="Pfam" id="PF03432"/>
    </source>
</evidence>
<dbReference type="OrthoDB" id="915634at2"/>
<evidence type="ECO:0000313" key="5">
    <source>
        <dbReference type="Proteomes" id="UP000279541"/>
    </source>
</evidence>
<sequence length="425" mass="48341">MVAKIGRGTNIYGALLYNQGKVLNNNGEILHLHHMKETADGNYTAMQLLTSFAPYLLANKNTEKTALHISLNPDPNDSISDEDYIKIAEEYMQKLGYGEQPYVVFKHTDIERTHIHIVSTTVDCKGIKIPDSFEKKKSMDICRELETKFNLSPATEKQFGDPSIPLNPVHYMTGSIKAQIASIVRYLPKYYHFQTLGSYNALLSLFNITSEYIKKEHRGEIKEGLVYFATDENGNKVSNPFKSSLFGKQSGLKELRAHFDKSKEKSASAKSSLTQIIVQAMQLNSNEKTFKEYLIQHGINTVIRRNEQDRIYGITFIDHNTRNVFNGSQLGKQFSANAFQELFSSHDLKLNQNKIVQPIIINQTNSTNNTATSDNLHPFFDFMVNLSNIDGFGFLESLLTGTFAEDSEEQAFEYQMKKKRKKRPT</sequence>
<accession>A0A1N7HT14</accession>
<dbReference type="EMBL" id="CP033926">
    <property type="protein sequence ID" value="AZA99203.1"/>
    <property type="molecule type" value="Genomic_DNA"/>
</dbReference>
<dbReference type="RefSeq" id="WP_076350992.1">
    <property type="nucleotide sequence ID" value="NZ_CP033926.1"/>
</dbReference>
<organism evidence="3 4">
    <name type="scientific">Chryseobacterium joostei</name>
    <dbReference type="NCBI Taxonomy" id="112234"/>
    <lineage>
        <taxon>Bacteria</taxon>
        <taxon>Pseudomonadati</taxon>
        <taxon>Bacteroidota</taxon>
        <taxon>Flavobacteriia</taxon>
        <taxon>Flavobacteriales</taxon>
        <taxon>Weeksellaceae</taxon>
        <taxon>Chryseobacterium group</taxon>
        <taxon>Chryseobacterium</taxon>
    </lineage>
</organism>
<evidence type="ECO:0000313" key="4">
    <source>
        <dbReference type="Proteomes" id="UP000186106"/>
    </source>
</evidence>
<dbReference type="Proteomes" id="UP000279541">
    <property type="component" value="Chromosome"/>
</dbReference>
<reference evidence="2 5" key="2">
    <citation type="submission" date="2018-11" db="EMBL/GenBank/DDBJ databases">
        <title>Proposal to divide the Flavobacteriaceae and reorganize its genera based on Amino Acid Identity values calculated from whole genome sequences.</title>
        <authorList>
            <person name="Nicholson A.C."/>
            <person name="Gulvik C.A."/>
            <person name="Whitney A.M."/>
            <person name="Humrighouse B.W."/>
            <person name="Bell M."/>
            <person name="Holmes B."/>
            <person name="Steigerwalt A.G."/>
            <person name="Villarma A."/>
            <person name="Sheth M."/>
            <person name="Batra D."/>
            <person name="Pryor J."/>
            <person name="Bernardet J.-F."/>
            <person name="Hugo C."/>
            <person name="Kampfer P."/>
            <person name="Newman J."/>
            <person name="McQuiston J.R."/>
        </authorList>
    </citation>
    <scope>NUCLEOTIDE SEQUENCE [LARGE SCALE GENOMIC DNA]</scope>
    <source>
        <strain evidence="2 5">DSM 16927</strain>
    </source>
</reference>
<dbReference type="STRING" id="112234.SAMN05421768_101137"/>
<proteinExistence type="predicted"/>
<dbReference type="AlphaFoldDB" id="A0A1N7HT14"/>
<dbReference type="InterPro" id="IPR005094">
    <property type="entry name" value="Endonuclease_MobA/VirD2"/>
</dbReference>
<gene>
    <name evidence="2" type="ORF">EG359_06110</name>
    <name evidence="3" type="ORF">SAMN05421768_101137</name>
</gene>
<feature type="domain" description="MobA/VirD2-like nuclease" evidence="1">
    <location>
        <begin position="45"/>
        <end position="151"/>
    </location>
</feature>
<name>A0A1N7HT14_9FLAO</name>
<dbReference type="NCBIfam" id="NF041325">
    <property type="entry name" value="Bacteroid_MobB"/>
    <property type="match status" value="1"/>
</dbReference>
<dbReference type="Proteomes" id="UP000186106">
    <property type="component" value="Unassembled WGS sequence"/>
</dbReference>
<protein>
    <submittedName>
        <fullName evidence="2 3">Relaxase</fullName>
    </submittedName>
</protein>
<dbReference type="Pfam" id="PF03432">
    <property type="entry name" value="Relaxase"/>
    <property type="match status" value="1"/>
</dbReference>
<evidence type="ECO:0000313" key="3">
    <source>
        <dbReference type="EMBL" id="SIS27979.1"/>
    </source>
</evidence>
<keyword evidence="5" id="KW-1185">Reference proteome</keyword>
<dbReference type="EMBL" id="FTNZ01000001">
    <property type="protein sequence ID" value="SIS27979.1"/>
    <property type="molecule type" value="Genomic_DNA"/>
</dbReference>
<dbReference type="KEGG" id="cjt:EG359_06110"/>